<organism evidence="1 2">
    <name type="scientific">Hansschlegelia zhihuaiae</name>
    <dbReference type="NCBI Taxonomy" id="405005"/>
    <lineage>
        <taxon>Bacteria</taxon>
        <taxon>Pseudomonadati</taxon>
        <taxon>Pseudomonadota</taxon>
        <taxon>Alphaproteobacteria</taxon>
        <taxon>Hyphomicrobiales</taxon>
        <taxon>Methylopilaceae</taxon>
        <taxon>Hansschlegelia</taxon>
    </lineage>
</organism>
<name>A0A4Q0MK96_9HYPH</name>
<proteinExistence type="predicted"/>
<protein>
    <submittedName>
        <fullName evidence="1">Uncharacterized protein</fullName>
    </submittedName>
</protein>
<dbReference type="AlphaFoldDB" id="A0A4Q0MK96"/>
<dbReference type="OrthoDB" id="9988412at2"/>
<dbReference type="Proteomes" id="UP000289708">
    <property type="component" value="Unassembled WGS sequence"/>
</dbReference>
<reference evidence="1 2" key="1">
    <citation type="submission" date="2018-12" db="EMBL/GenBank/DDBJ databases">
        <title>bacterium Hansschlegelia zhihuaiae S113.</title>
        <authorList>
            <person name="He J."/>
        </authorList>
    </citation>
    <scope>NUCLEOTIDE SEQUENCE [LARGE SCALE GENOMIC DNA]</scope>
    <source>
        <strain evidence="1 2">S 113</strain>
    </source>
</reference>
<gene>
    <name evidence="1" type="ORF">EK403_08065</name>
</gene>
<keyword evidence="2" id="KW-1185">Reference proteome</keyword>
<evidence type="ECO:0000313" key="2">
    <source>
        <dbReference type="Proteomes" id="UP000289708"/>
    </source>
</evidence>
<dbReference type="EMBL" id="RYFI01000006">
    <property type="protein sequence ID" value="RXF73915.1"/>
    <property type="molecule type" value="Genomic_DNA"/>
</dbReference>
<dbReference type="RefSeq" id="WP_128776987.1">
    <property type="nucleotide sequence ID" value="NZ_RYFI01000006.1"/>
</dbReference>
<sequence>MREANVREFVGEVRTHLTTILGFHQMLDDPELRLSPERRAEYGAIVATSGALLSDYLEREAPLLLASEAA</sequence>
<accession>A0A4Q0MK96</accession>
<comment type="caution">
    <text evidence="1">The sequence shown here is derived from an EMBL/GenBank/DDBJ whole genome shotgun (WGS) entry which is preliminary data.</text>
</comment>
<evidence type="ECO:0000313" key="1">
    <source>
        <dbReference type="EMBL" id="RXF73915.1"/>
    </source>
</evidence>